<accession>J0XWQ2</accession>
<dbReference type="Gene3D" id="3.20.20.70">
    <property type="entry name" value="Aldolase class I"/>
    <property type="match status" value="1"/>
</dbReference>
<dbReference type="Proteomes" id="UP000005113">
    <property type="component" value="Unassembled WGS sequence"/>
</dbReference>
<name>J0XWQ2_9BACT</name>
<organism evidence="1 2">
    <name type="scientific">Saprospira grandis DSM 2844</name>
    <dbReference type="NCBI Taxonomy" id="694433"/>
    <lineage>
        <taxon>Bacteria</taxon>
        <taxon>Pseudomonadati</taxon>
        <taxon>Bacteroidota</taxon>
        <taxon>Saprospiria</taxon>
        <taxon>Saprospirales</taxon>
        <taxon>Saprospiraceae</taxon>
        <taxon>Saprospira</taxon>
    </lineage>
</organism>
<evidence type="ECO:0000313" key="2">
    <source>
        <dbReference type="Proteomes" id="UP000005113"/>
    </source>
</evidence>
<protein>
    <recommendedName>
        <fullName evidence="3">Phosphoribosylanthranilate isomerase</fullName>
    </recommendedName>
</protein>
<sequence>MLKTMIKASQMANLTDARYFAAWGVEYMGFCIDPNAAEALSITEFKAMKEWLVGPQIVGEFMGLNQTEELLPWIEKLGLQAIQLGPFSSLAAAKELAQHTQIIKEDVLESLDDLSNLASTYAEWQPYTAFFLLDLERNNMHWKDLNPQQKAQLAELAQTYPLCLSLPFEASELDDILALGIKGLSLKGGEEEKVGYKSFDELDDIYEVLMED</sequence>
<dbReference type="AlphaFoldDB" id="J0XWQ2"/>
<dbReference type="EMBL" id="JH719942">
    <property type="protein sequence ID" value="EJF53481.1"/>
    <property type="molecule type" value="Genomic_DNA"/>
</dbReference>
<dbReference type="SUPFAM" id="SSF51366">
    <property type="entry name" value="Ribulose-phoshate binding barrel"/>
    <property type="match status" value="1"/>
</dbReference>
<proteinExistence type="predicted"/>
<dbReference type="InterPro" id="IPR013785">
    <property type="entry name" value="Aldolase_TIM"/>
</dbReference>
<dbReference type="RefSeq" id="WP_002659163.1">
    <property type="nucleotide sequence ID" value="NZ_JH719942.1"/>
</dbReference>
<reference evidence="2" key="1">
    <citation type="journal article" date="2012" name="Stand. Genomic Sci.">
        <title>Permanent draft genome sequence of the gliding predator Saprospira grandis strain Sa g1 (= HR1).</title>
        <authorList>
            <person name="Mavromatis K."/>
            <person name="Chertkov O."/>
            <person name="Lapidus A."/>
            <person name="Nolan M."/>
            <person name="Lucas S."/>
            <person name="Tice H."/>
            <person name="Del Rio T.G."/>
            <person name="Cheng J.F."/>
            <person name="Han C."/>
            <person name="Tapia R."/>
            <person name="Bruce D."/>
            <person name="Goodwin L.A."/>
            <person name="Pitluck S."/>
            <person name="Huntemann M."/>
            <person name="Liolios K."/>
            <person name="Pagani I."/>
            <person name="Ivanova N."/>
            <person name="Mikhailova N."/>
            <person name="Pati A."/>
            <person name="Chen A."/>
            <person name="Palaniappan K."/>
            <person name="Land M."/>
            <person name="Brambilla E.M."/>
            <person name="Rohde M."/>
            <person name="Spring S."/>
            <person name="Goker M."/>
            <person name="Detter J.C."/>
            <person name="Bristow J."/>
            <person name="Eisen J.A."/>
            <person name="Markowitz V."/>
            <person name="Hugenholtz P."/>
            <person name="Kyrpides N.C."/>
            <person name="Klenk H.P."/>
            <person name="Woyke T."/>
        </authorList>
    </citation>
    <scope>NUCLEOTIDE SEQUENCE [LARGE SCALE GENOMIC DNA]</scope>
    <source>
        <strain evidence="2">DSM 2844</strain>
    </source>
</reference>
<gene>
    <name evidence="1" type="ORF">SapgrDRAFT_1778</name>
</gene>
<evidence type="ECO:0008006" key="3">
    <source>
        <dbReference type="Google" id="ProtNLM"/>
    </source>
</evidence>
<dbReference type="HOGENOM" id="CLU_112920_0_0_10"/>
<dbReference type="InterPro" id="IPR011060">
    <property type="entry name" value="RibuloseP-bd_barrel"/>
</dbReference>
<evidence type="ECO:0000313" key="1">
    <source>
        <dbReference type="EMBL" id="EJF53481.1"/>
    </source>
</evidence>